<dbReference type="Pfam" id="PF13454">
    <property type="entry name" value="NAD_binding_9"/>
    <property type="match status" value="1"/>
</dbReference>
<dbReference type="EMBL" id="JAIBCX010000020">
    <property type="protein sequence ID" value="MCJ8354174.1"/>
    <property type="molecule type" value="Genomic_DNA"/>
</dbReference>
<dbReference type="PANTHER" id="PTHR40254:SF1">
    <property type="entry name" value="BLR0577 PROTEIN"/>
    <property type="match status" value="1"/>
</dbReference>
<evidence type="ECO:0000259" key="1">
    <source>
        <dbReference type="Pfam" id="PF13454"/>
    </source>
</evidence>
<dbReference type="Proteomes" id="UP001202887">
    <property type="component" value="Unassembled WGS sequence"/>
</dbReference>
<organism evidence="2 3">
    <name type="scientific">Novacetimonas hansenii</name>
    <name type="common">Komagataeibacter hansenii</name>
    <dbReference type="NCBI Taxonomy" id="436"/>
    <lineage>
        <taxon>Bacteria</taxon>
        <taxon>Pseudomonadati</taxon>
        <taxon>Pseudomonadota</taxon>
        <taxon>Alphaproteobacteria</taxon>
        <taxon>Acetobacterales</taxon>
        <taxon>Acetobacteraceae</taxon>
        <taxon>Novacetimonas</taxon>
    </lineage>
</organism>
<reference evidence="2" key="2">
    <citation type="submission" date="2022-03" db="EMBL/GenBank/DDBJ databases">
        <authorList>
            <person name="Ryngajllo M."/>
            <person name="Jacek P."/>
            <person name="Kubiak K."/>
        </authorList>
    </citation>
    <scope>NUCLEOTIDE SEQUENCE</scope>
    <source>
        <strain evidence="2">SI1</strain>
    </source>
</reference>
<dbReference type="AlphaFoldDB" id="A0AAW5ERK9"/>
<dbReference type="PANTHER" id="PTHR40254">
    <property type="entry name" value="BLR0577 PROTEIN"/>
    <property type="match status" value="1"/>
</dbReference>
<sequence length="438" mass="47687">MKTRIAIIGGGASGVLAALHLARRTDPAGLLVIEPRQGLARGVAYSTTEPAHLLNVRAGNMGALADAPEDFVAWLSQRGDGAADGTSFMPRMLWGEYLAARFATSNVPVLHQCVTRLEKRGNSAILHMDDGSRVEAGRTVLAMGHALPVDIPCCDDVVRNSGRYIRAVWDTWPRWPEADAPVVLVGSGLTAIDILLRLRAGGYGGVITMISRHGLLPCAHGPVEPVPAPVIPMDTLPTARQYLHHVRLALKDGVSWRAAVDSLRPCSNALWARLSDKERWRFRRHLFHRWHTARHRMAPPVARRIVEEMASGHLIVRRGHVAAVSGDRHGLRVHVRASEGEYHLMADMVMNCTAPDTNFGRVDNPLLHELFALGMVVHGDLGSTFATDANGALFGHDGQASPWLHAIGPLRAGSLFETTAIPEIRQQAQALSTFLFPT</sequence>
<reference evidence="2" key="1">
    <citation type="journal article" date="2021" name="Polymers (Basel)">
        <title>Highly Stretchable Bacterial Cellulose Produced by Komagataeibacter hansenii SI1.</title>
        <authorList>
            <person name="Cielecka I."/>
            <person name="Ryngajllo M."/>
            <person name="Maniukiewicz W."/>
            <person name="Bielecki S."/>
        </authorList>
    </citation>
    <scope>NUCLEOTIDE SEQUENCE</scope>
    <source>
        <strain evidence="2">SI1</strain>
    </source>
</reference>
<evidence type="ECO:0000313" key="2">
    <source>
        <dbReference type="EMBL" id="MCJ8354174.1"/>
    </source>
</evidence>
<dbReference type="RefSeq" id="WP_247067081.1">
    <property type="nucleotide sequence ID" value="NZ_CP094848.1"/>
</dbReference>
<comment type="caution">
    <text evidence="2">The sequence shown here is derived from an EMBL/GenBank/DDBJ whole genome shotgun (WGS) entry which is preliminary data.</text>
</comment>
<proteinExistence type="predicted"/>
<dbReference type="Gene3D" id="3.50.50.60">
    <property type="entry name" value="FAD/NAD(P)-binding domain"/>
    <property type="match status" value="1"/>
</dbReference>
<dbReference type="InterPro" id="IPR052189">
    <property type="entry name" value="L-asp_N-monooxygenase_NS-form"/>
</dbReference>
<name>A0AAW5ERK9_NOVHA</name>
<feature type="domain" description="FAD-dependent urate hydroxylase HpyO/Asp monooxygenase CreE-like FAD/NAD(P)-binding" evidence="1">
    <location>
        <begin position="6"/>
        <end position="145"/>
    </location>
</feature>
<dbReference type="SUPFAM" id="SSF51905">
    <property type="entry name" value="FAD/NAD(P)-binding domain"/>
    <property type="match status" value="2"/>
</dbReference>
<protein>
    <submittedName>
        <fullName evidence="2">FAD/NAD(P)-binding protein</fullName>
    </submittedName>
</protein>
<accession>A0AAW5ERK9</accession>
<evidence type="ECO:0000313" key="3">
    <source>
        <dbReference type="Proteomes" id="UP001202887"/>
    </source>
</evidence>
<gene>
    <name evidence="2" type="ORF">K1W68_09265</name>
</gene>
<dbReference type="InterPro" id="IPR038732">
    <property type="entry name" value="HpyO/CreE_NAD-binding"/>
</dbReference>
<dbReference type="InterPro" id="IPR036188">
    <property type="entry name" value="FAD/NAD-bd_sf"/>
</dbReference>
<dbReference type="PRINTS" id="PR00368">
    <property type="entry name" value="FADPNR"/>
</dbReference>